<dbReference type="Pfam" id="PF07505">
    <property type="entry name" value="DUF5131"/>
    <property type="match status" value="1"/>
</dbReference>
<protein>
    <recommendedName>
        <fullName evidence="2">Phage Gp37Gp68 family protein</fullName>
    </recommendedName>
</protein>
<accession>A0A0F9U343</accession>
<dbReference type="EMBL" id="LAZR01000153">
    <property type="protein sequence ID" value="KKN85979.1"/>
    <property type="molecule type" value="Genomic_DNA"/>
</dbReference>
<comment type="caution">
    <text evidence="1">The sequence shown here is derived from an EMBL/GenBank/DDBJ whole genome shotgun (WGS) entry which is preliminary data.</text>
</comment>
<evidence type="ECO:0008006" key="2">
    <source>
        <dbReference type="Google" id="ProtNLM"/>
    </source>
</evidence>
<organism evidence="1">
    <name type="scientific">marine sediment metagenome</name>
    <dbReference type="NCBI Taxonomy" id="412755"/>
    <lineage>
        <taxon>unclassified sequences</taxon>
        <taxon>metagenomes</taxon>
        <taxon>ecological metagenomes</taxon>
    </lineage>
</organism>
<proteinExistence type="predicted"/>
<evidence type="ECO:0000313" key="1">
    <source>
        <dbReference type="EMBL" id="KKN85979.1"/>
    </source>
</evidence>
<gene>
    <name evidence="1" type="ORF">LCGC14_0273910</name>
</gene>
<reference evidence="1" key="1">
    <citation type="journal article" date="2015" name="Nature">
        <title>Complex archaea that bridge the gap between prokaryotes and eukaryotes.</title>
        <authorList>
            <person name="Spang A."/>
            <person name="Saw J.H."/>
            <person name="Jorgensen S.L."/>
            <person name="Zaremba-Niedzwiedzka K."/>
            <person name="Martijn J."/>
            <person name="Lind A.E."/>
            <person name="van Eijk R."/>
            <person name="Schleper C."/>
            <person name="Guy L."/>
            <person name="Ettema T.J."/>
        </authorList>
    </citation>
    <scope>NUCLEOTIDE SEQUENCE</scope>
</reference>
<sequence>MAIDTKIEWADSTFNPWWGCTKISPACDNCYAAATAARWGKDVWGQGVEREKKIGTWNEMRKLNRATAQAIDDAVELHRPQPQMPRVFCASMADVFDAEVAQAWREELWNLIDECGHLVFMLLTKRPGNIRRMLPDRWQEEGIPERVWIGTTVESDDYRWRIDELMRVPAAVRFLSVEPMLGPVNLASHLGLGPLPNGERAEHGGRGIHWVICGGESGRGSRPMELAWARDLRDQCVASDTPFFFKQWGQHDAQGKRVKSKHDAGRSLDGVIWNQLPAGLVRE</sequence>
<dbReference type="InterPro" id="IPR011101">
    <property type="entry name" value="DUF5131"/>
</dbReference>
<dbReference type="AlphaFoldDB" id="A0A0F9U343"/>
<name>A0A0F9U343_9ZZZZ</name>